<evidence type="ECO:0000256" key="1">
    <source>
        <dbReference type="ARBA" id="ARBA00010835"/>
    </source>
</evidence>
<dbReference type="PANTHER" id="PTHR43804:SF7">
    <property type="entry name" value="LD18447P"/>
    <property type="match status" value="1"/>
</dbReference>
<keyword evidence="2" id="KW-0488">Methylation</keyword>
<name>A0A381PMI8_9ZZZZ</name>
<dbReference type="Gene3D" id="6.10.140.1950">
    <property type="match status" value="1"/>
</dbReference>
<dbReference type="InterPro" id="IPR004373">
    <property type="entry name" value="RF-1"/>
</dbReference>
<dbReference type="Gene3D" id="3.30.70.1660">
    <property type="match status" value="1"/>
</dbReference>
<dbReference type="InterPro" id="IPR050057">
    <property type="entry name" value="Prokaryotic/Mito_RF"/>
</dbReference>
<dbReference type="EMBL" id="UINC01001034">
    <property type="protein sequence ID" value="SUZ68231.1"/>
    <property type="molecule type" value="Genomic_DNA"/>
</dbReference>
<dbReference type="HAMAP" id="MF_00093">
    <property type="entry name" value="Rel_fac_1"/>
    <property type="match status" value="1"/>
</dbReference>
<proteinExistence type="inferred from homology"/>
<protein>
    <recommendedName>
        <fullName evidence="4">Prokaryotic-type class I peptide chain release factors domain-containing protein</fullName>
    </recommendedName>
</protein>
<keyword evidence="3" id="KW-0648">Protein biosynthesis</keyword>
<dbReference type="InterPro" id="IPR000352">
    <property type="entry name" value="Pep_chain_release_fac_I"/>
</dbReference>
<dbReference type="FunFam" id="3.30.160.20:FF:000004">
    <property type="entry name" value="Peptide chain release factor 1"/>
    <property type="match status" value="1"/>
</dbReference>
<feature type="domain" description="Prokaryotic-type class I peptide chain release factors" evidence="4">
    <location>
        <begin position="225"/>
        <end position="241"/>
    </location>
</feature>
<dbReference type="NCBIfam" id="TIGR00019">
    <property type="entry name" value="prfA"/>
    <property type="match status" value="1"/>
</dbReference>
<dbReference type="SUPFAM" id="SSF75620">
    <property type="entry name" value="Release factor"/>
    <property type="match status" value="1"/>
</dbReference>
<comment type="similarity">
    <text evidence="1">Belongs to the prokaryotic/mitochondrial release factor family.</text>
</comment>
<evidence type="ECO:0000256" key="3">
    <source>
        <dbReference type="ARBA" id="ARBA00022917"/>
    </source>
</evidence>
<reference evidence="5" key="1">
    <citation type="submission" date="2018-05" db="EMBL/GenBank/DDBJ databases">
        <authorList>
            <person name="Lanie J.A."/>
            <person name="Ng W.-L."/>
            <person name="Kazmierczak K.M."/>
            <person name="Andrzejewski T.M."/>
            <person name="Davidsen T.M."/>
            <person name="Wayne K.J."/>
            <person name="Tettelin H."/>
            <person name="Glass J.I."/>
            <person name="Rusch D."/>
            <person name="Podicherti R."/>
            <person name="Tsui H.-C.T."/>
            <person name="Winkler M.E."/>
        </authorList>
    </citation>
    <scope>NUCLEOTIDE SEQUENCE</scope>
</reference>
<dbReference type="Gene3D" id="3.30.160.20">
    <property type="match status" value="1"/>
</dbReference>
<accession>A0A381PMI8</accession>
<dbReference type="FunFam" id="3.30.70.1660:FF:000002">
    <property type="entry name" value="Peptide chain release factor 1"/>
    <property type="match status" value="1"/>
</dbReference>
<gene>
    <name evidence="5" type="ORF">METZ01_LOCUS21085</name>
</gene>
<dbReference type="PANTHER" id="PTHR43804">
    <property type="entry name" value="LD18447P"/>
    <property type="match status" value="1"/>
</dbReference>
<dbReference type="InterPro" id="IPR045853">
    <property type="entry name" value="Pep_chain_release_fac_I_sf"/>
</dbReference>
<sequence>MDILSKAKDIIVEYDNITQEMINPDNMLNQAKMIQLSKKRSNLEELYILSKEFIVLNNELSDLDELSQEKEMEELVKSEKPKLLEKIAIFEKDLTKILVTNDPNDNKNAIIEIRAGTGGDEAGLFAGDLFRMYSKYAEKNNMSIKVMDLHETGVGGLKSIIFNVEGQKAYGMYKYEGGVHRVQRIPKTESGGRVHTSAATVAVLPEVEQAEVSVSDSDLKIDTYRASGAGGQHVNKTESAIRITHIPTGLVVTCQDESSQHKNKASALKVLRARLFSLEQEKLNKDRDQMRKSLVSTGDRSAKIRTYNFPQGRITDHRINYTSHKFQDTLEGDLDHIIEKLKLEEDNSKIN</sequence>
<evidence type="ECO:0000259" key="4">
    <source>
        <dbReference type="PROSITE" id="PS00745"/>
    </source>
</evidence>
<dbReference type="PROSITE" id="PS00745">
    <property type="entry name" value="RF_PROK_I"/>
    <property type="match status" value="1"/>
</dbReference>
<dbReference type="Pfam" id="PF00472">
    <property type="entry name" value="RF-1"/>
    <property type="match status" value="1"/>
</dbReference>
<dbReference type="InterPro" id="IPR005139">
    <property type="entry name" value="PCRF"/>
</dbReference>
<evidence type="ECO:0000256" key="2">
    <source>
        <dbReference type="ARBA" id="ARBA00022481"/>
    </source>
</evidence>
<dbReference type="AlphaFoldDB" id="A0A381PMI8"/>
<dbReference type="NCBIfam" id="NF001859">
    <property type="entry name" value="PRK00591.1"/>
    <property type="match status" value="1"/>
</dbReference>
<evidence type="ECO:0000313" key="5">
    <source>
        <dbReference type="EMBL" id="SUZ68231.1"/>
    </source>
</evidence>
<dbReference type="GO" id="GO:0016149">
    <property type="term" value="F:translation release factor activity, codon specific"/>
    <property type="evidence" value="ECO:0007669"/>
    <property type="project" value="InterPro"/>
</dbReference>
<dbReference type="GO" id="GO:0005737">
    <property type="term" value="C:cytoplasm"/>
    <property type="evidence" value="ECO:0007669"/>
    <property type="project" value="UniProtKB-ARBA"/>
</dbReference>
<dbReference type="Pfam" id="PF03462">
    <property type="entry name" value="PCRF"/>
    <property type="match status" value="1"/>
</dbReference>
<dbReference type="SMART" id="SM00937">
    <property type="entry name" value="PCRF"/>
    <property type="match status" value="1"/>
</dbReference>
<organism evidence="5">
    <name type="scientific">marine metagenome</name>
    <dbReference type="NCBI Taxonomy" id="408172"/>
    <lineage>
        <taxon>unclassified sequences</taxon>
        <taxon>metagenomes</taxon>
        <taxon>ecological metagenomes</taxon>
    </lineage>
</organism>